<name>A0ACC0L6P3_RHOML</name>
<dbReference type="Proteomes" id="UP001062846">
    <property type="component" value="Chromosome 13"/>
</dbReference>
<proteinExistence type="predicted"/>
<evidence type="ECO:0000313" key="1">
    <source>
        <dbReference type="EMBL" id="KAI8524190.1"/>
    </source>
</evidence>
<evidence type="ECO:0000313" key="2">
    <source>
        <dbReference type="Proteomes" id="UP001062846"/>
    </source>
</evidence>
<accession>A0ACC0L6P3</accession>
<reference evidence="1" key="1">
    <citation type="submission" date="2022-02" db="EMBL/GenBank/DDBJ databases">
        <title>Plant Genome Project.</title>
        <authorList>
            <person name="Zhang R.-G."/>
        </authorList>
    </citation>
    <scope>NUCLEOTIDE SEQUENCE</scope>
    <source>
        <strain evidence="1">AT1</strain>
    </source>
</reference>
<dbReference type="EMBL" id="CM046400">
    <property type="protein sequence ID" value="KAI8524190.1"/>
    <property type="molecule type" value="Genomic_DNA"/>
</dbReference>
<gene>
    <name evidence="1" type="ORF">RHMOL_Rhmol13G0130700</name>
</gene>
<keyword evidence="2" id="KW-1185">Reference proteome</keyword>
<organism evidence="1 2">
    <name type="scientific">Rhododendron molle</name>
    <name type="common">Chinese azalea</name>
    <name type="synonym">Azalea mollis</name>
    <dbReference type="NCBI Taxonomy" id="49168"/>
    <lineage>
        <taxon>Eukaryota</taxon>
        <taxon>Viridiplantae</taxon>
        <taxon>Streptophyta</taxon>
        <taxon>Embryophyta</taxon>
        <taxon>Tracheophyta</taxon>
        <taxon>Spermatophyta</taxon>
        <taxon>Magnoliopsida</taxon>
        <taxon>eudicotyledons</taxon>
        <taxon>Gunneridae</taxon>
        <taxon>Pentapetalae</taxon>
        <taxon>asterids</taxon>
        <taxon>Ericales</taxon>
        <taxon>Ericaceae</taxon>
        <taxon>Ericoideae</taxon>
        <taxon>Rhodoreae</taxon>
        <taxon>Rhododendron</taxon>
    </lineage>
</organism>
<sequence length="75" mass="9016">MVVRVPFHRWVHVKYRSLRPMHGGFYSLLPVQGQRMIAAVARYRHPAQLECKAFSLFVLYVFALTMVWPRFTRFF</sequence>
<protein>
    <submittedName>
        <fullName evidence="1">Uncharacterized protein</fullName>
    </submittedName>
</protein>
<comment type="caution">
    <text evidence="1">The sequence shown here is derived from an EMBL/GenBank/DDBJ whole genome shotgun (WGS) entry which is preliminary data.</text>
</comment>